<dbReference type="AlphaFoldDB" id="A0A840IPJ1"/>
<feature type="region of interest" description="Disordered" evidence="1">
    <location>
        <begin position="165"/>
        <end position="187"/>
    </location>
</feature>
<dbReference type="Gene3D" id="1.10.10.10">
    <property type="entry name" value="Winged helix-like DNA-binding domain superfamily/Winged helix DNA-binding domain"/>
    <property type="match status" value="1"/>
</dbReference>
<feature type="compositionally biased region" description="Basic and acidic residues" evidence="1">
    <location>
        <begin position="173"/>
        <end position="187"/>
    </location>
</feature>
<feature type="domain" description="Transcription regulator PadR N-terminal" evidence="2">
    <location>
        <begin position="7"/>
        <end position="78"/>
    </location>
</feature>
<dbReference type="RefSeq" id="WP_184777679.1">
    <property type="nucleotide sequence ID" value="NZ_JACHMG010000001.1"/>
</dbReference>
<evidence type="ECO:0000313" key="3">
    <source>
        <dbReference type="EMBL" id="MBB4683277.1"/>
    </source>
</evidence>
<organism evidence="3 4">
    <name type="scientific">Amycolatopsis jiangsuensis</name>
    <dbReference type="NCBI Taxonomy" id="1181879"/>
    <lineage>
        <taxon>Bacteria</taxon>
        <taxon>Bacillati</taxon>
        <taxon>Actinomycetota</taxon>
        <taxon>Actinomycetes</taxon>
        <taxon>Pseudonocardiales</taxon>
        <taxon>Pseudonocardiaceae</taxon>
        <taxon>Amycolatopsis</taxon>
    </lineage>
</organism>
<dbReference type="GO" id="GO:0003677">
    <property type="term" value="F:DNA binding"/>
    <property type="evidence" value="ECO:0007669"/>
    <property type="project" value="UniProtKB-KW"/>
</dbReference>
<comment type="caution">
    <text evidence="3">The sequence shown here is derived from an EMBL/GenBank/DDBJ whole genome shotgun (WGS) entry which is preliminary data.</text>
</comment>
<dbReference type="Pfam" id="PF03551">
    <property type="entry name" value="PadR"/>
    <property type="match status" value="1"/>
</dbReference>
<protein>
    <submittedName>
        <fullName evidence="3">DNA-binding PadR family transcriptional regulator</fullName>
    </submittedName>
</protein>
<proteinExistence type="predicted"/>
<dbReference type="SUPFAM" id="SSF46785">
    <property type="entry name" value="Winged helix' DNA-binding domain"/>
    <property type="match status" value="1"/>
</dbReference>
<dbReference type="EMBL" id="JACHMG010000001">
    <property type="protein sequence ID" value="MBB4683277.1"/>
    <property type="molecule type" value="Genomic_DNA"/>
</dbReference>
<dbReference type="Proteomes" id="UP000581769">
    <property type="component" value="Unassembled WGS sequence"/>
</dbReference>
<reference evidence="3 4" key="1">
    <citation type="submission" date="2020-08" db="EMBL/GenBank/DDBJ databases">
        <title>Sequencing the genomes of 1000 actinobacteria strains.</title>
        <authorList>
            <person name="Klenk H.-P."/>
        </authorList>
    </citation>
    <scope>NUCLEOTIDE SEQUENCE [LARGE SCALE GENOMIC DNA]</scope>
    <source>
        <strain evidence="3 4">DSM 45859</strain>
    </source>
</reference>
<dbReference type="PANTHER" id="PTHR43252:SF6">
    <property type="entry name" value="NEGATIVE TRANSCRIPTION REGULATOR PADR"/>
    <property type="match status" value="1"/>
</dbReference>
<keyword evidence="4" id="KW-1185">Reference proteome</keyword>
<evidence type="ECO:0000256" key="1">
    <source>
        <dbReference type="SAM" id="MobiDB-lite"/>
    </source>
</evidence>
<gene>
    <name evidence="3" type="ORF">BJY18_000762</name>
</gene>
<name>A0A840IPJ1_9PSEU</name>
<evidence type="ECO:0000259" key="2">
    <source>
        <dbReference type="Pfam" id="PF03551"/>
    </source>
</evidence>
<dbReference type="PANTHER" id="PTHR43252">
    <property type="entry name" value="TRANSCRIPTIONAL REGULATOR YQJI"/>
    <property type="match status" value="1"/>
</dbReference>
<dbReference type="InterPro" id="IPR036390">
    <property type="entry name" value="WH_DNA-bd_sf"/>
</dbReference>
<evidence type="ECO:0000313" key="4">
    <source>
        <dbReference type="Proteomes" id="UP000581769"/>
    </source>
</evidence>
<dbReference type="InterPro" id="IPR036388">
    <property type="entry name" value="WH-like_DNA-bd_sf"/>
</dbReference>
<sequence>MWIDVLLLAKLAERPRHGYELRKQVEESSGRALSNNSLYPALRRFAEAGAVTRTAQQQEGRPPRHVYTITDVGRELLHDLLAELPAELAGDPAEFLARLAGFGRLEPAERLRVLDAREKAVAAQRERLAKLGTGQVGPWSRLVLAEVRRRAEHEQDWLASLRTRAEQVSPELSPEHFPEHFPEEDSR</sequence>
<keyword evidence="3" id="KW-0238">DNA-binding</keyword>
<dbReference type="InterPro" id="IPR005149">
    <property type="entry name" value="Tscrpt_reg_PadR_N"/>
</dbReference>
<accession>A0A840IPJ1</accession>